<sequence length="194" mass="23139">KNFKNDNINRSQDPIEESLRSEIENALNIFAKRGGTLFHEKVAFTSIHVKVSGTTDENLLYFFSKALKKTYNDTKPIPILLYYKIQLSIIEDLLGKCYKLLSRYKYKLIDEDFDERNKIFEVNFYIQRNLFNQFHDELKKVSKGLFSIKTEEMGFLRYENEDWTEFIETEQKIRGLIDDEIVIVDPEKQRTQKK</sequence>
<comment type="caution">
    <text evidence="1">The sequence shown here is derived from an EMBL/GenBank/DDBJ whole genome shotgun (WGS) entry which is preliminary data.</text>
</comment>
<dbReference type="VEuPathDB" id="MicrosporidiaDB:M153_22501000598"/>
<name>A0A0R0M0F5_9MICR</name>
<organism evidence="1 2">
    <name type="scientific">Pseudoloma neurophilia</name>
    <dbReference type="NCBI Taxonomy" id="146866"/>
    <lineage>
        <taxon>Eukaryota</taxon>
        <taxon>Fungi</taxon>
        <taxon>Fungi incertae sedis</taxon>
        <taxon>Microsporidia</taxon>
        <taxon>Pseudoloma</taxon>
    </lineage>
</organism>
<protein>
    <submittedName>
        <fullName evidence="1">Translation elongation factor 2/ribosome biogenesis protein RIA1</fullName>
    </submittedName>
</protein>
<proteinExistence type="predicted"/>
<keyword evidence="1" id="KW-0251">Elongation factor</keyword>
<accession>A0A0R0M0F5</accession>
<reference evidence="1 2" key="1">
    <citation type="submission" date="2015-07" db="EMBL/GenBank/DDBJ databases">
        <title>The genome of Pseudoloma neurophilia, a relevant intracellular parasite of the zebrafish.</title>
        <authorList>
            <person name="Ndikumana S."/>
            <person name="Pelin A."/>
            <person name="Sanders J."/>
            <person name="Corradi N."/>
        </authorList>
    </citation>
    <scope>NUCLEOTIDE SEQUENCE [LARGE SCALE GENOMIC DNA]</scope>
    <source>
        <strain evidence="1 2">MK1</strain>
    </source>
</reference>
<evidence type="ECO:0000313" key="2">
    <source>
        <dbReference type="Proteomes" id="UP000051530"/>
    </source>
</evidence>
<feature type="non-terminal residue" evidence="1">
    <location>
        <position position="1"/>
    </location>
</feature>
<evidence type="ECO:0000313" key="1">
    <source>
        <dbReference type="EMBL" id="KRH91835.1"/>
    </source>
</evidence>
<dbReference type="AlphaFoldDB" id="A0A0R0M0F5"/>
<dbReference type="GO" id="GO:0003746">
    <property type="term" value="F:translation elongation factor activity"/>
    <property type="evidence" value="ECO:0007669"/>
    <property type="project" value="UniProtKB-KW"/>
</dbReference>
<keyword evidence="2" id="KW-1185">Reference proteome</keyword>
<dbReference type="Proteomes" id="UP000051530">
    <property type="component" value="Unassembled WGS sequence"/>
</dbReference>
<keyword evidence="1" id="KW-0648">Protein biosynthesis</keyword>
<dbReference type="OrthoDB" id="364892at2759"/>
<dbReference type="EMBL" id="LGUB01001477">
    <property type="protein sequence ID" value="KRH91835.1"/>
    <property type="molecule type" value="Genomic_DNA"/>
</dbReference>
<gene>
    <name evidence="1" type="ORF">M153_22501000598</name>
</gene>